<comment type="caution">
    <text evidence="3">The sequence shown here is derived from an EMBL/GenBank/DDBJ whole genome shotgun (WGS) entry which is preliminary data.</text>
</comment>
<accession>A0A7C4NLV1</accession>
<dbReference type="EMBL" id="DTBD01000039">
    <property type="protein sequence ID" value="HGQ64562.1"/>
    <property type="molecule type" value="Genomic_DNA"/>
</dbReference>
<dbReference type="HAMAP" id="MF_01406">
    <property type="entry name" value="UPF0282"/>
    <property type="match status" value="1"/>
</dbReference>
<dbReference type="InterPro" id="IPR050114">
    <property type="entry name" value="UPF0173_UPF0282_UlaG_hydrolase"/>
</dbReference>
<dbReference type="AlphaFoldDB" id="A0A7C4NLV1"/>
<dbReference type="InterPro" id="IPR036866">
    <property type="entry name" value="RibonucZ/Hydroxyglut_hydro"/>
</dbReference>
<comment type="similarity">
    <text evidence="1">Belongs to the UPF0282 family.</text>
</comment>
<proteinExistence type="inferred from homology"/>
<dbReference type="EMBL" id="DTCK01000010">
    <property type="protein sequence ID" value="HGQ35338.1"/>
    <property type="molecule type" value="Genomic_DNA"/>
</dbReference>
<dbReference type="Gene3D" id="3.60.15.10">
    <property type="entry name" value="Ribonuclease Z/Hydroxyacylglutathione hydrolase-like"/>
    <property type="match status" value="1"/>
</dbReference>
<dbReference type="InterPro" id="IPR014426">
    <property type="entry name" value="UPF0282_hydrls"/>
</dbReference>
<organism evidence="3">
    <name type="scientific">Ignisphaera aggregans</name>
    <dbReference type="NCBI Taxonomy" id="334771"/>
    <lineage>
        <taxon>Archaea</taxon>
        <taxon>Thermoproteota</taxon>
        <taxon>Thermoprotei</taxon>
        <taxon>Desulfurococcales</taxon>
        <taxon>Desulfurococcaceae</taxon>
        <taxon>Ignisphaera</taxon>
    </lineage>
</organism>
<sequence>MDIKFVAFESMGVRSQASFIQTKSANVFIDPSAALAPRRFGLPPHLIEAERLLDVFNKIEELIKDSDLIIYTHYHYDHHDPGRFIDIELYRGKAVYVKDPGQFINLSQKIRASKFLKILNEKARIIYVADRRSVSINNVMIRFSNPLPHGEGNRLGYVVAVCISDADDGFMYTSDIEGGPREDHRVLLSFCDARIAVVDGPPTYLLGYRYSEESLRHSISFLSELLEINSLDILVLDHHSCRDLNYTEKFADLMEKAKNLGKHVKTAAEAMGLSPLFLEAKRRELYKEKPENGLKLLMSKYKGFEGKELGNIFGED</sequence>
<dbReference type="PANTHER" id="PTHR43546">
    <property type="entry name" value="UPF0173 METAL-DEPENDENT HYDROLASE MJ1163-RELATED"/>
    <property type="match status" value="1"/>
</dbReference>
<gene>
    <name evidence="3" type="ORF">ENU08_04895</name>
    <name evidence="2" type="ORF">ENU41_01485</name>
</gene>
<name>A0A7C4NLV1_9CREN</name>
<dbReference type="PANTHER" id="PTHR43546:SF4">
    <property type="entry name" value="UPF0282 PROTEIN MJ1629"/>
    <property type="match status" value="1"/>
</dbReference>
<dbReference type="NCBIfam" id="NF003287">
    <property type="entry name" value="PRK04286.1-1"/>
    <property type="match status" value="1"/>
</dbReference>
<evidence type="ECO:0000313" key="3">
    <source>
        <dbReference type="EMBL" id="HGQ64562.1"/>
    </source>
</evidence>
<dbReference type="SUPFAM" id="SSF56281">
    <property type="entry name" value="Metallo-hydrolase/oxidoreductase"/>
    <property type="match status" value="1"/>
</dbReference>
<reference evidence="3" key="1">
    <citation type="journal article" date="2020" name="mSystems">
        <title>Genome- and Community-Level Interaction Insights into Carbon Utilization and Element Cycling Functions of Hydrothermarchaeota in Hydrothermal Sediment.</title>
        <authorList>
            <person name="Zhou Z."/>
            <person name="Liu Y."/>
            <person name="Xu W."/>
            <person name="Pan J."/>
            <person name="Luo Z.H."/>
            <person name="Li M."/>
        </authorList>
    </citation>
    <scope>NUCLEOTIDE SEQUENCE [LARGE SCALE GENOMIC DNA]</scope>
    <source>
        <strain evidence="3">SpSt-637</strain>
        <strain evidence="2">SpSt-667</strain>
    </source>
</reference>
<dbReference type="PIRSF" id="PIRSF004944">
    <property type="entry name" value="UCP004944_hydrls"/>
    <property type="match status" value="1"/>
</dbReference>
<protein>
    <recommendedName>
        <fullName evidence="1">UPF0282 protein ENU08_04895</fullName>
    </recommendedName>
</protein>
<evidence type="ECO:0000313" key="2">
    <source>
        <dbReference type="EMBL" id="HGQ35338.1"/>
    </source>
</evidence>
<evidence type="ECO:0000256" key="1">
    <source>
        <dbReference type="HAMAP-Rule" id="MF_01406"/>
    </source>
</evidence>